<comment type="catalytic activity">
    <reaction evidence="1">
        <text>N-terminal L-glutamyl-[protein] + L-leucyl-tRNA(Leu) = N-terminal L-leucyl-L-glutamyl-[protein] + tRNA(Leu) + H(+)</text>
        <dbReference type="Rhea" id="RHEA:50412"/>
        <dbReference type="Rhea" id="RHEA-COMP:9613"/>
        <dbReference type="Rhea" id="RHEA-COMP:9622"/>
        <dbReference type="Rhea" id="RHEA-COMP:12664"/>
        <dbReference type="Rhea" id="RHEA-COMP:12668"/>
        <dbReference type="ChEBI" id="CHEBI:15378"/>
        <dbReference type="ChEBI" id="CHEBI:64721"/>
        <dbReference type="ChEBI" id="CHEBI:78442"/>
        <dbReference type="ChEBI" id="CHEBI:78494"/>
        <dbReference type="ChEBI" id="CHEBI:133041"/>
        <dbReference type="EC" id="2.3.2.29"/>
    </reaction>
</comment>
<accession>A0A679HT85</accession>
<dbReference type="InterPro" id="IPR030700">
    <property type="entry name" value="N-end_Aminoacyl_Trfase"/>
</dbReference>
<dbReference type="EC" id="2.3.2.29" evidence="1"/>
<dbReference type="InterPro" id="IPR017138">
    <property type="entry name" value="Asp_Glu_LeuTrfase"/>
</dbReference>
<evidence type="ECO:0000256" key="1">
    <source>
        <dbReference type="HAMAP-Rule" id="MF_00689"/>
    </source>
</evidence>
<dbReference type="NCBIfam" id="NF002342">
    <property type="entry name" value="PRK01305.1-3"/>
    <property type="match status" value="1"/>
</dbReference>
<proteinExistence type="inferred from homology"/>
<name>A0A679HT85_9RHOO</name>
<dbReference type="EMBL" id="AP022345">
    <property type="protein sequence ID" value="BBU69293.1"/>
    <property type="molecule type" value="Genomic_DNA"/>
</dbReference>
<dbReference type="HAMAP" id="MF_00689">
    <property type="entry name" value="Bpt"/>
    <property type="match status" value="1"/>
</dbReference>
<organism evidence="2 3">
    <name type="scientific">Fluviibacter phosphoraccumulans</name>
    <dbReference type="NCBI Taxonomy" id="1751046"/>
    <lineage>
        <taxon>Bacteria</taxon>
        <taxon>Pseudomonadati</taxon>
        <taxon>Pseudomonadota</taxon>
        <taxon>Betaproteobacteria</taxon>
        <taxon>Rhodocyclales</taxon>
        <taxon>Fluviibacteraceae</taxon>
        <taxon>Fluviibacter</taxon>
    </lineage>
</organism>
<reference evidence="3" key="1">
    <citation type="submission" date="2020-01" db="EMBL/GenBank/DDBJ databases">
        <title>Phosphoaccumulans saitamaens gen. nov., sp. nov., a polyphosphate accumulating bacterium isolated from surface river water.</title>
        <authorList>
            <person name="Watanabe K."/>
            <person name="Suda W."/>
        </authorList>
    </citation>
    <scope>NUCLEOTIDE SEQUENCE [LARGE SCALE GENOMIC DNA]</scope>
    <source>
        <strain evidence="3">ICHIAU1</strain>
    </source>
</reference>
<dbReference type="Proteomes" id="UP000463961">
    <property type="component" value="Chromosome"/>
</dbReference>
<dbReference type="InterPro" id="IPR016181">
    <property type="entry name" value="Acyl_CoA_acyltransferase"/>
</dbReference>
<dbReference type="OrthoDB" id="9782022at2"/>
<dbReference type="GO" id="GO:0005737">
    <property type="term" value="C:cytoplasm"/>
    <property type="evidence" value="ECO:0007669"/>
    <property type="project" value="UniProtKB-SubCell"/>
</dbReference>
<sequence length="260" mass="29710">MSNAHESGLPDALIQFYTTAPYPCSYLADRQARSQVAIPPEHIDHAVYGTLVQQGFRRSGQFTYRPRCDGCQRCIPVRVCALDFAPDRTQRKIVNRLNQPGQMQVRERSLTFDPEHYALYRAYQQTRHPHGGMDDDDADQYTHFLLTSGVDTRLIEFRVGGRLVMVSVMDVLADGLSAVYTFYDPADAKASYGTYAVLWQIIQCQYNQLPYLYLGYWIAESDKMAYKSRFQPMQMLDNDQWIKMPDSAKLPGCSGSNQDT</sequence>
<keyword evidence="1" id="KW-0012">Acyltransferase</keyword>
<dbReference type="GO" id="GO:0071596">
    <property type="term" value="P:ubiquitin-dependent protein catabolic process via the N-end rule pathway"/>
    <property type="evidence" value="ECO:0007669"/>
    <property type="project" value="InterPro"/>
</dbReference>
<dbReference type="InterPro" id="IPR007472">
    <property type="entry name" value="N-end_Aminoacyl_Trfase_C"/>
</dbReference>
<dbReference type="Pfam" id="PF04377">
    <property type="entry name" value="ATE_C"/>
    <property type="match status" value="1"/>
</dbReference>
<evidence type="ECO:0000313" key="3">
    <source>
        <dbReference type="Proteomes" id="UP000463961"/>
    </source>
</evidence>
<keyword evidence="1" id="KW-0963">Cytoplasm</keyword>
<dbReference type="GO" id="GO:0008914">
    <property type="term" value="F:leucyl-tRNA--protein transferase activity"/>
    <property type="evidence" value="ECO:0007669"/>
    <property type="project" value="UniProtKB-UniRule"/>
</dbReference>
<keyword evidence="3" id="KW-1185">Reference proteome</keyword>
<comment type="subcellular location">
    <subcellularLocation>
        <location evidence="1">Cytoplasm</location>
    </subcellularLocation>
</comment>
<comment type="similarity">
    <text evidence="1">Belongs to the R-transferase family. Bpt subfamily.</text>
</comment>
<dbReference type="NCBIfam" id="NF002346">
    <property type="entry name" value="PRK01305.2-3"/>
    <property type="match status" value="1"/>
</dbReference>
<gene>
    <name evidence="2" type="primary">ate</name>
    <name evidence="1" type="synonym">bpt</name>
    <name evidence="2" type="ORF">ICHIAU1_15760</name>
</gene>
<dbReference type="AlphaFoldDB" id="A0A679HT85"/>
<dbReference type="PANTHER" id="PTHR21367">
    <property type="entry name" value="ARGININE-TRNA-PROTEIN TRANSFERASE 1"/>
    <property type="match status" value="1"/>
</dbReference>
<keyword evidence="1 2" id="KW-0808">Transferase</keyword>
<protein>
    <recommendedName>
        <fullName evidence="1">Aspartate/glutamate leucyltransferase</fullName>
        <ecNumber evidence="1">2.3.2.29</ecNumber>
    </recommendedName>
</protein>
<dbReference type="Pfam" id="PF04376">
    <property type="entry name" value="ATE_N"/>
    <property type="match status" value="1"/>
</dbReference>
<dbReference type="InterPro" id="IPR007471">
    <property type="entry name" value="N-end_Aminoacyl_Trfase_N"/>
</dbReference>
<dbReference type="SUPFAM" id="SSF55729">
    <property type="entry name" value="Acyl-CoA N-acyltransferases (Nat)"/>
    <property type="match status" value="1"/>
</dbReference>
<dbReference type="GO" id="GO:0004057">
    <property type="term" value="F:arginyl-tRNA--protein transferase activity"/>
    <property type="evidence" value="ECO:0007669"/>
    <property type="project" value="InterPro"/>
</dbReference>
<dbReference type="PIRSF" id="PIRSF037208">
    <property type="entry name" value="ATE_pro_prd"/>
    <property type="match status" value="1"/>
</dbReference>
<dbReference type="RefSeq" id="WP_162071279.1">
    <property type="nucleotide sequence ID" value="NZ_AP019011.1"/>
</dbReference>
<evidence type="ECO:0000313" key="2">
    <source>
        <dbReference type="EMBL" id="BBU69293.1"/>
    </source>
</evidence>
<dbReference type="NCBIfam" id="NF002341">
    <property type="entry name" value="PRK01305.1-1"/>
    <property type="match status" value="1"/>
</dbReference>
<comment type="catalytic activity">
    <reaction evidence="1">
        <text>N-terminal L-aspartyl-[protein] + L-leucyl-tRNA(Leu) = N-terminal L-leucyl-L-aspartyl-[protein] + tRNA(Leu) + H(+)</text>
        <dbReference type="Rhea" id="RHEA:50420"/>
        <dbReference type="Rhea" id="RHEA-COMP:9613"/>
        <dbReference type="Rhea" id="RHEA-COMP:9622"/>
        <dbReference type="Rhea" id="RHEA-COMP:12669"/>
        <dbReference type="Rhea" id="RHEA-COMP:12674"/>
        <dbReference type="ChEBI" id="CHEBI:15378"/>
        <dbReference type="ChEBI" id="CHEBI:64720"/>
        <dbReference type="ChEBI" id="CHEBI:78442"/>
        <dbReference type="ChEBI" id="CHEBI:78494"/>
        <dbReference type="ChEBI" id="CHEBI:133042"/>
        <dbReference type="EC" id="2.3.2.29"/>
    </reaction>
</comment>
<dbReference type="PANTHER" id="PTHR21367:SF1">
    <property type="entry name" value="ARGINYL-TRNA--PROTEIN TRANSFERASE 1"/>
    <property type="match status" value="1"/>
</dbReference>
<comment type="function">
    <text evidence="1">Functions in the N-end rule pathway of protein degradation where it conjugates Leu from its aminoacyl-tRNA to the N-termini of proteins containing an N-terminal aspartate or glutamate.</text>
</comment>